<dbReference type="InterPro" id="IPR002350">
    <property type="entry name" value="Kazal_dom"/>
</dbReference>
<feature type="domain" description="Kazal-like" evidence="6">
    <location>
        <begin position="385"/>
        <end position="434"/>
    </location>
</feature>
<evidence type="ECO:0000313" key="8">
    <source>
        <dbReference type="Proteomes" id="UP000037510"/>
    </source>
</evidence>
<dbReference type="PANTHER" id="PTHR21179">
    <property type="entry name" value="SERINE-TYPE ENDOPEPTIDASE INHIBITOR"/>
    <property type="match status" value="1"/>
</dbReference>
<dbReference type="InterPro" id="IPR039932">
    <property type="entry name" value="Spink4-like"/>
</dbReference>
<feature type="domain" description="Kazal-like" evidence="6">
    <location>
        <begin position="329"/>
        <end position="378"/>
    </location>
</feature>
<gene>
    <name evidence="7" type="ORF">OBRU01_23754</name>
</gene>
<evidence type="ECO:0000259" key="6">
    <source>
        <dbReference type="PROSITE" id="PS51465"/>
    </source>
</evidence>
<comment type="subcellular location">
    <subcellularLocation>
        <location evidence="1">Secreted</location>
    </subcellularLocation>
</comment>
<dbReference type="CDD" id="cd00104">
    <property type="entry name" value="KAZAL_FS"/>
    <property type="match status" value="10"/>
</dbReference>
<feature type="domain" description="Kazal-like" evidence="6">
    <location>
        <begin position="498"/>
        <end position="540"/>
    </location>
</feature>
<feature type="domain" description="Kazal-like" evidence="6">
    <location>
        <begin position="217"/>
        <end position="266"/>
    </location>
</feature>
<name>A0A0L7KLP1_OPEBR</name>
<dbReference type="FunFam" id="3.30.60.30:FF:000067">
    <property type="entry name" value="Thrombin inhibitor rhodniin"/>
    <property type="match status" value="1"/>
</dbReference>
<dbReference type="InterPro" id="IPR036058">
    <property type="entry name" value="Kazal_dom_sf"/>
</dbReference>
<dbReference type="Proteomes" id="UP000037510">
    <property type="component" value="Unassembled WGS sequence"/>
</dbReference>
<evidence type="ECO:0000256" key="1">
    <source>
        <dbReference type="ARBA" id="ARBA00004613"/>
    </source>
</evidence>
<feature type="domain" description="Kazal-like" evidence="6">
    <location>
        <begin position="1"/>
        <end position="40"/>
    </location>
</feature>
<keyword evidence="5" id="KW-1015">Disulfide bond</keyword>
<evidence type="ECO:0000256" key="4">
    <source>
        <dbReference type="ARBA" id="ARBA00022900"/>
    </source>
</evidence>
<feature type="domain" description="Kazal-like" evidence="6">
    <location>
        <begin position="108"/>
        <end position="144"/>
    </location>
</feature>
<dbReference type="GO" id="GO:0004867">
    <property type="term" value="F:serine-type endopeptidase inhibitor activity"/>
    <property type="evidence" value="ECO:0007669"/>
    <property type="project" value="UniProtKB-KW"/>
</dbReference>
<evidence type="ECO:0000256" key="3">
    <source>
        <dbReference type="ARBA" id="ARBA00022690"/>
    </source>
</evidence>
<comment type="caution">
    <text evidence="7">The sequence shown here is derived from an EMBL/GenBank/DDBJ whole genome shotgun (WGS) entry which is preliminary data.</text>
</comment>
<evidence type="ECO:0000256" key="5">
    <source>
        <dbReference type="ARBA" id="ARBA00023157"/>
    </source>
</evidence>
<evidence type="ECO:0000313" key="7">
    <source>
        <dbReference type="EMBL" id="KOB64228.1"/>
    </source>
</evidence>
<feature type="domain" description="Kazal-like" evidence="6">
    <location>
        <begin position="441"/>
        <end position="490"/>
    </location>
</feature>
<keyword evidence="2" id="KW-0964">Secreted</keyword>
<dbReference type="Gene3D" id="3.30.60.30">
    <property type="match status" value="10"/>
</dbReference>
<keyword evidence="3" id="KW-0646">Protease inhibitor</keyword>
<proteinExistence type="predicted"/>
<feature type="domain" description="Kazal-like" evidence="6">
    <location>
        <begin position="273"/>
        <end position="322"/>
    </location>
</feature>
<organism evidence="7 8">
    <name type="scientific">Operophtera brumata</name>
    <name type="common">Winter moth</name>
    <name type="synonym">Phalaena brumata</name>
    <dbReference type="NCBI Taxonomy" id="104452"/>
    <lineage>
        <taxon>Eukaryota</taxon>
        <taxon>Metazoa</taxon>
        <taxon>Ecdysozoa</taxon>
        <taxon>Arthropoda</taxon>
        <taxon>Hexapoda</taxon>
        <taxon>Insecta</taxon>
        <taxon>Pterygota</taxon>
        <taxon>Neoptera</taxon>
        <taxon>Endopterygota</taxon>
        <taxon>Lepidoptera</taxon>
        <taxon>Glossata</taxon>
        <taxon>Ditrysia</taxon>
        <taxon>Geometroidea</taxon>
        <taxon>Geometridae</taxon>
        <taxon>Larentiinae</taxon>
        <taxon>Operophtera</taxon>
    </lineage>
</organism>
<dbReference type="STRING" id="104452.A0A0L7KLP1"/>
<dbReference type="PANTHER" id="PTHR21179:SF0">
    <property type="entry name" value="SERINE PROTEASE INHIBITOR KAZAL-TYPE 4"/>
    <property type="match status" value="1"/>
</dbReference>
<dbReference type="GO" id="GO:0005576">
    <property type="term" value="C:extracellular region"/>
    <property type="evidence" value="ECO:0007669"/>
    <property type="project" value="UniProtKB-SubCell"/>
</dbReference>
<reference evidence="7 8" key="1">
    <citation type="journal article" date="2015" name="Genome Biol. Evol.">
        <title>The genome of winter moth (Operophtera brumata) provides a genomic perspective on sexual dimorphism and phenology.</title>
        <authorList>
            <person name="Derks M.F."/>
            <person name="Smit S."/>
            <person name="Salis L."/>
            <person name="Schijlen E."/>
            <person name="Bossers A."/>
            <person name="Mateman C."/>
            <person name="Pijl A.S."/>
            <person name="de Ridder D."/>
            <person name="Groenen M.A."/>
            <person name="Visser M.E."/>
            <person name="Megens H.J."/>
        </authorList>
    </citation>
    <scope>NUCLEOTIDE SEQUENCE [LARGE SCALE GENOMIC DNA]</scope>
    <source>
        <strain evidence="7">WM2013NL</strain>
        <tissue evidence="7">Head and thorax</tissue>
    </source>
</reference>
<dbReference type="AlphaFoldDB" id="A0A0L7KLP1"/>
<sequence>MNLLPVCGTDGVTYDNICLLRCERLKNPSLEVRQQGACDDPKRTVIAIVALQAYTSTALRPCVCARNFRPVCGSDGKTYSNECRLNCEKYKVKNELTVASKGPCSGDDLLAPTCICTLDYKPVCGNDGTTYPNRCSMMCTRSSNPTIDFAYDGQCSDEVKVVSIPLCTCTDDLNEVCGSDGTTYANDCLLNCATANDNTLSIAHAGKCESVKVVDNLPIPPPCTCARDMKPVCGSDGNTYNNDCLLNCATANDNTLSIAHAGKCESVKVVDNLPIPPPCTCARDMKPVCGSDGNTYNNDCLLNCATANDNTLSIAHAGKCESVKVVDNLPIPPPCTCARDMKPVCGSDGNTYNNDCLLNCATANDNTLSIAHAGKCETVKVVDNLPIPPPCTCARDFKPVCGSDGTTYTNDCLLNCATANDNTLSISHAGKCETVKVVDNLPIPPPCTCVTDVKPVCGSDGKTYTNDCLLNCATANDNTLSISHAGKCGEVNVVGNTANAPSGCTCTREMEPVCGSDGVMYNNICLLKCAGQSVAEFGKC</sequence>
<keyword evidence="4" id="KW-0722">Serine protease inhibitor</keyword>
<dbReference type="PROSITE" id="PS00282">
    <property type="entry name" value="KAZAL_1"/>
    <property type="match status" value="7"/>
</dbReference>
<dbReference type="PROSITE" id="PS51465">
    <property type="entry name" value="KAZAL_2"/>
    <property type="match status" value="10"/>
</dbReference>
<dbReference type="SMART" id="SM00280">
    <property type="entry name" value="KAZAL"/>
    <property type="match status" value="10"/>
</dbReference>
<keyword evidence="8" id="KW-1185">Reference proteome</keyword>
<dbReference type="EMBL" id="JTDY01008993">
    <property type="protein sequence ID" value="KOB64228.1"/>
    <property type="molecule type" value="Genomic_DNA"/>
</dbReference>
<evidence type="ECO:0000256" key="2">
    <source>
        <dbReference type="ARBA" id="ARBA00022525"/>
    </source>
</evidence>
<dbReference type="SUPFAM" id="SSF100895">
    <property type="entry name" value="Kazal-type serine protease inhibitors"/>
    <property type="match status" value="10"/>
</dbReference>
<accession>A0A0L7KLP1</accession>
<feature type="domain" description="Kazal-like" evidence="6">
    <location>
        <begin position="56"/>
        <end position="106"/>
    </location>
</feature>
<protein>
    <submittedName>
        <fullName evidence="7">Brasiliensin</fullName>
    </submittedName>
</protein>
<feature type="domain" description="Kazal-like" evidence="6">
    <location>
        <begin position="149"/>
        <end position="210"/>
    </location>
</feature>
<dbReference type="Pfam" id="PF00050">
    <property type="entry name" value="Kazal_1"/>
    <property type="match status" value="10"/>
</dbReference>